<evidence type="ECO:0000256" key="1">
    <source>
        <dbReference type="SAM" id="MobiDB-lite"/>
    </source>
</evidence>
<dbReference type="RefSeq" id="XP_008083684.1">
    <property type="nucleotide sequence ID" value="XM_008085493.1"/>
</dbReference>
<feature type="compositionally biased region" description="Basic and acidic residues" evidence="1">
    <location>
        <begin position="277"/>
        <end position="294"/>
    </location>
</feature>
<reference evidence="2 3" key="1">
    <citation type="journal article" date="2013" name="BMC Genomics">
        <title>Genomics-driven discovery of the pneumocandin biosynthetic gene cluster in the fungus Glarea lozoyensis.</title>
        <authorList>
            <person name="Chen L."/>
            <person name="Yue Q."/>
            <person name="Zhang X."/>
            <person name="Xiang M."/>
            <person name="Wang C."/>
            <person name="Li S."/>
            <person name="Che Y."/>
            <person name="Ortiz-Lopez F.J."/>
            <person name="Bills G.F."/>
            <person name="Liu X."/>
            <person name="An Z."/>
        </authorList>
    </citation>
    <scope>NUCLEOTIDE SEQUENCE [LARGE SCALE GENOMIC DNA]</scope>
    <source>
        <strain evidence="3">ATCC 20868 / MF5171</strain>
    </source>
</reference>
<feature type="compositionally biased region" description="Polar residues" evidence="1">
    <location>
        <begin position="78"/>
        <end position="88"/>
    </location>
</feature>
<feature type="compositionally biased region" description="Polar residues" evidence="1">
    <location>
        <begin position="18"/>
        <end position="71"/>
    </location>
</feature>
<protein>
    <submittedName>
        <fullName evidence="2">Uncharacterized protein</fullName>
    </submittedName>
</protein>
<feature type="region of interest" description="Disordered" evidence="1">
    <location>
        <begin position="1"/>
        <end position="304"/>
    </location>
</feature>
<dbReference type="OrthoDB" id="10293234at2759"/>
<feature type="compositionally biased region" description="Polar residues" evidence="1">
    <location>
        <begin position="106"/>
        <end position="115"/>
    </location>
</feature>
<name>S3CV86_GLAL2</name>
<dbReference type="HOGENOM" id="CLU_915420_0_0_1"/>
<keyword evidence="3" id="KW-1185">Reference proteome</keyword>
<evidence type="ECO:0000313" key="2">
    <source>
        <dbReference type="EMBL" id="EPE29575.1"/>
    </source>
</evidence>
<feature type="compositionally biased region" description="Polar residues" evidence="1">
    <location>
        <begin position="125"/>
        <end position="141"/>
    </location>
</feature>
<dbReference type="EMBL" id="KE145367">
    <property type="protein sequence ID" value="EPE29575.1"/>
    <property type="molecule type" value="Genomic_DNA"/>
</dbReference>
<feature type="compositionally biased region" description="Basic and acidic residues" evidence="1">
    <location>
        <begin position="199"/>
        <end position="217"/>
    </location>
</feature>
<dbReference type="KEGG" id="glz:GLAREA_00735"/>
<dbReference type="GeneID" id="19459793"/>
<sequence length="304" mass="31508">METINNLASKAANVVGGKQNTAATDESVPRSMQQNDSIGGSSQPNYSGTTDPLGHTNNEAPIGGPSSTAHSNVKEPGFTQNPSLNSSEMGARDDVTGTSHLGKGVSDSTHSTNTESESKSDPLGHTNNETPIGGPSSTAHSNVKEPGFTTEPSSEEMGARADIKGATPAQGIPTAPRAADSKPADATDTKGAQYTPTSREPDSSEKEEVKKDDDGHILKPGSAEAKVQGKSVLPTSERPYGESGIPDVVEKDLKSDGEYRRGGERGGMKPPTGSGNEEGRLEGKDDDKVLEENGVRITGKTAAR</sequence>
<dbReference type="Proteomes" id="UP000016922">
    <property type="component" value="Unassembled WGS sequence"/>
</dbReference>
<proteinExistence type="predicted"/>
<evidence type="ECO:0000313" key="3">
    <source>
        <dbReference type="Proteomes" id="UP000016922"/>
    </source>
</evidence>
<organism evidence="2 3">
    <name type="scientific">Glarea lozoyensis (strain ATCC 20868 / MF5171)</name>
    <dbReference type="NCBI Taxonomy" id="1116229"/>
    <lineage>
        <taxon>Eukaryota</taxon>
        <taxon>Fungi</taxon>
        <taxon>Dikarya</taxon>
        <taxon>Ascomycota</taxon>
        <taxon>Pezizomycotina</taxon>
        <taxon>Leotiomycetes</taxon>
        <taxon>Helotiales</taxon>
        <taxon>Helotiaceae</taxon>
        <taxon>Glarea</taxon>
    </lineage>
</organism>
<dbReference type="AlphaFoldDB" id="S3CV86"/>
<feature type="compositionally biased region" description="Basic and acidic residues" evidence="1">
    <location>
        <begin position="248"/>
        <end position="267"/>
    </location>
</feature>
<gene>
    <name evidence="2" type="ORF">GLAREA_00735</name>
</gene>
<feature type="compositionally biased region" description="Basic and acidic residues" evidence="1">
    <location>
        <begin position="179"/>
        <end position="188"/>
    </location>
</feature>
<accession>S3CV86</accession>